<sequence>MVSRPEREVSLARFIPFKVRGLDGDEALCDDEIKLGVEEVSEDAFRKSTNQCTGSKPNTKDGAGKRCMNKGAGTIGVFWVCRFH</sequence>
<protein>
    <submittedName>
        <fullName evidence="1">Uncharacterized protein</fullName>
    </submittedName>
</protein>
<reference evidence="1" key="1">
    <citation type="journal article" date="2015" name="Nature">
        <title>Complex archaea that bridge the gap between prokaryotes and eukaryotes.</title>
        <authorList>
            <person name="Spang A."/>
            <person name="Saw J.H."/>
            <person name="Jorgensen S.L."/>
            <person name="Zaremba-Niedzwiedzka K."/>
            <person name="Martijn J."/>
            <person name="Lind A.E."/>
            <person name="van Eijk R."/>
            <person name="Schleper C."/>
            <person name="Guy L."/>
            <person name="Ettema T.J."/>
        </authorList>
    </citation>
    <scope>NUCLEOTIDE SEQUENCE</scope>
</reference>
<dbReference type="EMBL" id="LAZR01049832">
    <property type="protein sequence ID" value="KKK88721.1"/>
    <property type="molecule type" value="Genomic_DNA"/>
</dbReference>
<proteinExistence type="predicted"/>
<evidence type="ECO:0000313" key="1">
    <source>
        <dbReference type="EMBL" id="KKK88721.1"/>
    </source>
</evidence>
<feature type="non-terminal residue" evidence="1">
    <location>
        <position position="84"/>
    </location>
</feature>
<accession>A0A0F9BWB9</accession>
<organism evidence="1">
    <name type="scientific">marine sediment metagenome</name>
    <dbReference type="NCBI Taxonomy" id="412755"/>
    <lineage>
        <taxon>unclassified sequences</taxon>
        <taxon>metagenomes</taxon>
        <taxon>ecological metagenomes</taxon>
    </lineage>
</organism>
<dbReference type="AlphaFoldDB" id="A0A0F9BWB9"/>
<comment type="caution">
    <text evidence="1">The sequence shown here is derived from an EMBL/GenBank/DDBJ whole genome shotgun (WGS) entry which is preliminary data.</text>
</comment>
<gene>
    <name evidence="1" type="ORF">LCGC14_2740320</name>
</gene>
<name>A0A0F9BWB9_9ZZZZ</name>